<keyword evidence="2" id="KW-1185">Reference proteome</keyword>
<sequence length="414" mass="46069">MHLKRSRRVLPVIFLVAILAASLGTPAWAERVDRRESVSIAMNLEISLNDEVDGREGLVIDALRNGSVQHAVLRFSDSDATGEYFFDGERSDRLLDFMDAAFIANGVDRPALSSITIPVVDVDDRYTPERIEDIVPGSVRSTRYINVDSALRGRQDSAPLESDESESRAESIDIANWAPSYYRASMYSTTRRRPPDYDVTVPVRLFEHWFRWDAQQGHSPILMPDDWGIEIEVSLYNNDPGGLIRPFCTNVEDGDPNHFSRGYWASEQIEAWTSSIPSSAEPYLDDVRLSDACNRNAIAIGVGRPVNISHDANYFVSMYMIPGTATTSEIWAGAQAVSHDCPGVAQSICMDLNTEREFPVGDGEKGAPYANRDRNFSAPGCVQMVDGWSAPVYWENGTFPSFGSTSADYCPRNR</sequence>
<organism evidence="1 2">
    <name type="scientific">Allonocardiopsis opalescens</name>
    <dbReference type="NCBI Taxonomy" id="1144618"/>
    <lineage>
        <taxon>Bacteria</taxon>
        <taxon>Bacillati</taxon>
        <taxon>Actinomycetota</taxon>
        <taxon>Actinomycetes</taxon>
        <taxon>Streptosporangiales</taxon>
        <taxon>Allonocardiopsis</taxon>
    </lineage>
</organism>
<evidence type="ECO:0000313" key="1">
    <source>
        <dbReference type="EMBL" id="PRX99663.1"/>
    </source>
</evidence>
<dbReference type="EMBL" id="PVZC01000003">
    <property type="protein sequence ID" value="PRX99663.1"/>
    <property type="molecule type" value="Genomic_DNA"/>
</dbReference>
<dbReference type="Proteomes" id="UP000237846">
    <property type="component" value="Unassembled WGS sequence"/>
</dbReference>
<dbReference type="AlphaFoldDB" id="A0A2T0Q7G2"/>
<protein>
    <submittedName>
        <fullName evidence="1">Uncharacterized protein</fullName>
    </submittedName>
</protein>
<gene>
    <name evidence="1" type="ORF">CLV72_103268</name>
</gene>
<name>A0A2T0Q7G2_9ACTN</name>
<proteinExistence type="predicted"/>
<comment type="caution">
    <text evidence="1">The sequence shown here is derived from an EMBL/GenBank/DDBJ whole genome shotgun (WGS) entry which is preliminary data.</text>
</comment>
<reference evidence="1 2" key="1">
    <citation type="submission" date="2018-03" db="EMBL/GenBank/DDBJ databases">
        <title>Genomic Encyclopedia of Archaeal and Bacterial Type Strains, Phase II (KMG-II): from individual species to whole genera.</title>
        <authorList>
            <person name="Goeker M."/>
        </authorList>
    </citation>
    <scope>NUCLEOTIDE SEQUENCE [LARGE SCALE GENOMIC DNA]</scope>
    <source>
        <strain evidence="1 2">DSM 45601</strain>
    </source>
</reference>
<evidence type="ECO:0000313" key="2">
    <source>
        <dbReference type="Proteomes" id="UP000237846"/>
    </source>
</evidence>
<accession>A0A2T0Q7G2</accession>